<protein>
    <submittedName>
        <fullName evidence="1">Uncharacterized protein</fullName>
    </submittedName>
</protein>
<accession>A0ABV6MGR1</accession>
<proteinExistence type="predicted"/>
<dbReference type="EMBL" id="JBHLUH010000092">
    <property type="protein sequence ID" value="MFC0533925.1"/>
    <property type="molecule type" value="Genomic_DNA"/>
</dbReference>
<keyword evidence="2" id="KW-1185">Reference proteome</keyword>
<comment type="caution">
    <text evidence="1">The sequence shown here is derived from an EMBL/GenBank/DDBJ whole genome shotgun (WGS) entry which is preliminary data.</text>
</comment>
<gene>
    <name evidence="1" type="ORF">ACFFIA_40620</name>
</gene>
<name>A0ABV6MGR1_9ACTN</name>
<reference evidence="1 2" key="1">
    <citation type="submission" date="2024-09" db="EMBL/GenBank/DDBJ databases">
        <authorList>
            <person name="Sun Q."/>
            <person name="Mori K."/>
        </authorList>
    </citation>
    <scope>NUCLEOTIDE SEQUENCE [LARGE SCALE GENOMIC DNA]</scope>
    <source>
        <strain evidence="1 2">TBRC 3947</strain>
    </source>
</reference>
<dbReference type="RefSeq" id="WP_377262128.1">
    <property type="nucleotide sequence ID" value="NZ_JBHLUH010000092.1"/>
</dbReference>
<organism evidence="1 2">
    <name type="scientific">Phytohabitans kaempferiae</name>
    <dbReference type="NCBI Taxonomy" id="1620943"/>
    <lineage>
        <taxon>Bacteria</taxon>
        <taxon>Bacillati</taxon>
        <taxon>Actinomycetota</taxon>
        <taxon>Actinomycetes</taxon>
        <taxon>Micromonosporales</taxon>
        <taxon>Micromonosporaceae</taxon>
    </lineage>
</organism>
<evidence type="ECO:0000313" key="2">
    <source>
        <dbReference type="Proteomes" id="UP001589867"/>
    </source>
</evidence>
<dbReference type="Proteomes" id="UP001589867">
    <property type="component" value="Unassembled WGS sequence"/>
</dbReference>
<evidence type="ECO:0000313" key="1">
    <source>
        <dbReference type="EMBL" id="MFC0533925.1"/>
    </source>
</evidence>
<sequence>MTVLLEHRGRRFKVMAYHDAIRHDGPALELAEQVDGELGPALVTVLFAEDRADEAEVLLADCSLPLQVLTAFVEEVVQEKRRIRETSLYQVESGDAS</sequence>